<evidence type="ECO:0000313" key="8">
    <source>
        <dbReference type="Proteomes" id="UP000233750"/>
    </source>
</evidence>
<evidence type="ECO:0000256" key="5">
    <source>
        <dbReference type="PIRSR" id="PIRSR015582-2"/>
    </source>
</evidence>
<comment type="caution">
    <text evidence="7">The sequence shown here is derived from an EMBL/GenBank/DDBJ whole genome shotgun (WGS) entry which is preliminary data.</text>
</comment>
<dbReference type="Proteomes" id="UP000233750">
    <property type="component" value="Unassembled WGS sequence"/>
</dbReference>
<dbReference type="Gene3D" id="3.20.20.60">
    <property type="entry name" value="Phosphoenolpyruvate-binding domains"/>
    <property type="match status" value="1"/>
</dbReference>
<dbReference type="GO" id="GO:0006107">
    <property type="term" value="P:oxaloacetate metabolic process"/>
    <property type="evidence" value="ECO:0007669"/>
    <property type="project" value="TreeGrafter"/>
</dbReference>
<feature type="binding site" evidence="4">
    <location>
        <position position="70"/>
    </location>
    <ligand>
        <name>substrate</name>
    </ligand>
</feature>
<dbReference type="InterPro" id="IPR040442">
    <property type="entry name" value="Pyrv_kinase-like_dom_sf"/>
</dbReference>
<gene>
    <name evidence="7" type="ORF">ATK30_8196</name>
</gene>
<dbReference type="AlphaFoldDB" id="A0A2N3WTQ8"/>
<dbReference type="RefSeq" id="WP_101439975.1">
    <property type="nucleotide sequence ID" value="NZ_PJMY01000003.1"/>
</dbReference>
<dbReference type="PIRSF" id="PIRSF015582">
    <property type="entry name" value="Cit_lyase_B"/>
    <property type="match status" value="1"/>
</dbReference>
<evidence type="ECO:0000256" key="4">
    <source>
        <dbReference type="PIRSR" id="PIRSR015582-1"/>
    </source>
</evidence>
<protein>
    <submittedName>
        <fullName evidence="7">Citrate lyase subunit beta/citryl-CoA lyase</fullName>
    </submittedName>
</protein>
<dbReference type="InterPro" id="IPR011206">
    <property type="entry name" value="Citrate_lyase_beta/mcl1/mcl2"/>
</dbReference>
<evidence type="ECO:0000256" key="2">
    <source>
        <dbReference type="ARBA" id="ARBA00022723"/>
    </source>
</evidence>
<feature type="binding site" evidence="5">
    <location>
        <position position="147"/>
    </location>
    <ligand>
        <name>Mg(2+)</name>
        <dbReference type="ChEBI" id="CHEBI:18420"/>
    </ligand>
</feature>
<dbReference type="OrthoDB" id="5172636at2"/>
<proteinExistence type="predicted"/>
<keyword evidence="3 5" id="KW-0460">Magnesium</keyword>
<feature type="binding site" evidence="5">
    <location>
        <position position="121"/>
    </location>
    <ligand>
        <name>Mg(2+)</name>
        <dbReference type="ChEBI" id="CHEBI:18420"/>
    </ligand>
</feature>
<sequence length="276" mass="29279">MTSRAATRAREAATLLFVPGDRPERFGKAMAAGPSLVVLDLEDAVAPDRKEYAREQVVAWLEENPECAVRVNAAGTAWHDEDLTVLRRRRCTVMLPKAEPATTRAAGEQLGVLPVVIALVETARGVLDARETATVPNVQRLALGSFDLAAELGADPADRDAFVAARGALVLASAAAGLPGPIDGVTADLENEAHLTDEVHYARRLGFAGKLCVHPKQVPVAAAALRPSREEIRWAQSILDAADAGGAVAVGGQMVDKPVLERAQRVLRQAREGNGR</sequence>
<dbReference type="PANTHER" id="PTHR32308:SF10">
    <property type="entry name" value="CITRATE LYASE SUBUNIT BETA"/>
    <property type="match status" value="1"/>
</dbReference>
<keyword evidence="8" id="KW-1185">Reference proteome</keyword>
<feature type="domain" description="HpcH/HpaI aldolase/citrate lyase" evidence="6">
    <location>
        <begin position="14"/>
        <end position="215"/>
    </location>
</feature>
<keyword evidence="2 5" id="KW-0479">Metal-binding</keyword>
<feature type="binding site" evidence="4">
    <location>
        <position position="121"/>
    </location>
    <ligand>
        <name>substrate</name>
    </ligand>
</feature>
<accession>A0A2N3WTQ8</accession>
<dbReference type="PANTHER" id="PTHR32308">
    <property type="entry name" value="LYASE BETA SUBUNIT, PUTATIVE (AFU_ORTHOLOGUE AFUA_4G13030)-RELATED"/>
    <property type="match status" value="1"/>
</dbReference>
<dbReference type="InterPro" id="IPR015813">
    <property type="entry name" value="Pyrv/PenolPyrv_kinase-like_dom"/>
</dbReference>
<dbReference type="GO" id="GO:0016829">
    <property type="term" value="F:lyase activity"/>
    <property type="evidence" value="ECO:0007669"/>
    <property type="project" value="UniProtKB-KW"/>
</dbReference>
<organism evidence="7 8">
    <name type="scientific">Amycolatopsis echigonensis</name>
    <dbReference type="NCBI Taxonomy" id="2576905"/>
    <lineage>
        <taxon>Bacteria</taxon>
        <taxon>Bacillati</taxon>
        <taxon>Actinomycetota</taxon>
        <taxon>Actinomycetes</taxon>
        <taxon>Pseudonocardiales</taxon>
        <taxon>Pseudonocardiaceae</taxon>
        <taxon>Amycolatopsis</taxon>
    </lineage>
</organism>
<dbReference type="InterPro" id="IPR005000">
    <property type="entry name" value="Aldolase/citrate-lyase_domain"/>
</dbReference>
<comment type="cofactor">
    <cofactor evidence="1">
        <name>Mg(2+)</name>
        <dbReference type="ChEBI" id="CHEBI:18420"/>
    </cofactor>
</comment>
<dbReference type="GO" id="GO:0000287">
    <property type="term" value="F:magnesium ion binding"/>
    <property type="evidence" value="ECO:0007669"/>
    <property type="project" value="TreeGrafter"/>
</dbReference>
<evidence type="ECO:0000313" key="7">
    <source>
        <dbReference type="EMBL" id="PKV97223.1"/>
    </source>
</evidence>
<evidence type="ECO:0000256" key="3">
    <source>
        <dbReference type="ARBA" id="ARBA00022842"/>
    </source>
</evidence>
<evidence type="ECO:0000259" key="6">
    <source>
        <dbReference type="Pfam" id="PF03328"/>
    </source>
</evidence>
<name>A0A2N3WTQ8_9PSEU</name>
<keyword evidence="7" id="KW-0456">Lyase</keyword>
<reference evidence="7 8" key="1">
    <citation type="submission" date="2017-12" db="EMBL/GenBank/DDBJ databases">
        <title>Sequencing the genomes of 1000 Actinobacteria strains.</title>
        <authorList>
            <person name="Klenk H.-P."/>
        </authorList>
    </citation>
    <scope>NUCLEOTIDE SEQUENCE [LARGE SCALE GENOMIC DNA]</scope>
    <source>
        <strain evidence="7 8">DSM 45165</strain>
    </source>
</reference>
<dbReference type="EMBL" id="PJMY01000003">
    <property type="protein sequence ID" value="PKV97223.1"/>
    <property type="molecule type" value="Genomic_DNA"/>
</dbReference>
<evidence type="ECO:0000256" key="1">
    <source>
        <dbReference type="ARBA" id="ARBA00001946"/>
    </source>
</evidence>
<dbReference type="SUPFAM" id="SSF51621">
    <property type="entry name" value="Phosphoenolpyruvate/pyruvate domain"/>
    <property type="match status" value="1"/>
</dbReference>
<dbReference type="Pfam" id="PF03328">
    <property type="entry name" value="HpcH_HpaI"/>
    <property type="match status" value="1"/>
</dbReference>